<dbReference type="EC" id="2.4.1.301" evidence="3"/>
<keyword evidence="3" id="KW-0328">Glycosyltransferase</keyword>
<dbReference type="GO" id="GO:0016757">
    <property type="term" value="F:glycosyltransferase activity"/>
    <property type="evidence" value="ECO:0007669"/>
    <property type="project" value="UniProtKB-KW"/>
</dbReference>
<sequence length="388" mass="44263">MNILYITQWFSSEGGGGEVVFMNVARGMAKKGHKVDVISHILSNTVDEQIHGLKIHRINPKLRNQLPSISDNFLFMIRSLIEGIRIIRKNKIDLIHSNNFISVIVGKTLSKIFNIPLVTTIHYVYYQTPELWDKWAKQEGVSIFSKILGPFLEKMTIKINADAVHTVSKATYDDVKKINKKSKVVIITNGLYPEKYLGYFSEEFKNYIVFIGRLVFYKNVNFLINAFTDVLEKIPDAKLIIIGDGPLKNELYELVTHNHLEKNIFFIGFNDGDKKFELLANSTALVQPSLAEGSSMVAIEAFALGKPVIMSNLKCSNELIVDGINGFTIPPDDQKQWTEKIIMLLTDKMQSKELGKNAQKRMIEKFNLNVLLNEFELLYKDILNDRKT</sequence>
<evidence type="ECO:0000313" key="3">
    <source>
        <dbReference type="EMBL" id="ALI37564.1"/>
    </source>
</evidence>
<dbReference type="RefSeq" id="WP_196816619.1">
    <property type="nucleotide sequence ID" value="NZ_CP012850.1"/>
</dbReference>
<dbReference type="PANTHER" id="PTHR45947:SF3">
    <property type="entry name" value="SULFOQUINOVOSYL TRANSFERASE SQD2"/>
    <property type="match status" value="1"/>
</dbReference>
<dbReference type="EMBL" id="CP012850">
    <property type="protein sequence ID" value="ALI37564.1"/>
    <property type="molecule type" value="Genomic_DNA"/>
</dbReference>
<dbReference type="GeneID" id="60423232"/>
<proteinExistence type="predicted"/>
<dbReference type="KEGG" id="taa:NMY3_03381"/>
<evidence type="ECO:0000313" key="4">
    <source>
        <dbReference type="Proteomes" id="UP000058925"/>
    </source>
</evidence>
<evidence type="ECO:0000259" key="2">
    <source>
        <dbReference type="Pfam" id="PF13439"/>
    </source>
</evidence>
<accession>A0A654M163</accession>
<protein>
    <submittedName>
        <fullName evidence="3">Alpha-D-kanosaminyltransferase</fullName>
        <ecNumber evidence="3">2.4.1.301</ecNumber>
    </submittedName>
</protein>
<reference evidence="4" key="1">
    <citation type="submission" date="2015-10" db="EMBL/GenBank/DDBJ databases">
        <title>Niche specialization of a soil ammonia-oxidizing archaeon, Candidatus Nitrosocosmicus oleophilus.</title>
        <authorList>
            <person name="Jung M.-Y."/>
            <person name="Rhee S.-K."/>
        </authorList>
    </citation>
    <scope>NUCLEOTIDE SEQUENCE [LARGE SCALE GENOMIC DNA]</scope>
    <source>
        <strain evidence="4">MY3</strain>
    </source>
</reference>
<evidence type="ECO:0000259" key="1">
    <source>
        <dbReference type="Pfam" id="PF00534"/>
    </source>
</evidence>
<dbReference type="CDD" id="cd03801">
    <property type="entry name" value="GT4_PimA-like"/>
    <property type="match status" value="1"/>
</dbReference>
<feature type="domain" description="Glycosyltransferase subfamily 4-like N-terminal" evidence="2">
    <location>
        <begin position="15"/>
        <end position="193"/>
    </location>
</feature>
<dbReference type="InterPro" id="IPR028098">
    <property type="entry name" value="Glyco_trans_4-like_N"/>
</dbReference>
<dbReference type="Proteomes" id="UP000058925">
    <property type="component" value="Chromosome"/>
</dbReference>
<gene>
    <name evidence="3" type="primary">kanE</name>
    <name evidence="3" type="ORF">NMY3_03381</name>
</gene>
<dbReference type="Gene3D" id="3.40.50.2000">
    <property type="entry name" value="Glycogen Phosphorylase B"/>
    <property type="match status" value="2"/>
</dbReference>
<keyword evidence="3" id="KW-0808">Transferase</keyword>
<dbReference type="SUPFAM" id="SSF53756">
    <property type="entry name" value="UDP-Glycosyltransferase/glycogen phosphorylase"/>
    <property type="match status" value="1"/>
</dbReference>
<dbReference type="Pfam" id="PF00534">
    <property type="entry name" value="Glycos_transf_1"/>
    <property type="match status" value="1"/>
</dbReference>
<feature type="domain" description="Glycosyl transferase family 1" evidence="1">
    <location>
        <begin position="204"/>
        <end position="361"/>
    </location>
</feature>
<name>A0A654M163_9ARCH</name>
<dbReference type="AlphaFoldDB" id="A0A654M163"/>
<dbReference type="PANTHER" id="PTHR45947">
    <property type="entry name" value="SULFOQUINOVOSYL TRANSFERASE SQD2"/>
    <property type="match status" value="1"/>
</dbReference>
<dbReference type="Pfam" id="PF13439">
    <property type="entry name" value="Glyco_transf_4"/>
    <property type="match status" value="1"/>
</dbReference>
<dbReference type="OrthoDB" id="11757at2157"/>
<dbReference type="InterPro" id="IPR001296">
    <property type="entry name" value="Glyco_trans_1"/>
</dbReference>
<keyword evidence="4" id="KW-1185">Reference proteome</keyword>
<dbReference type="InterPro" id="IPR050194">
    <property type="entry name" value="Glycosyltransferase_grp1"/>
</dbReference>
<organism evidence="3 4">
    <name type="scientific">Candidatus Nitrosocosmicus oleophilus</name>
    <dbReference type="NCBI Taxonomy" id="1353260"/>
    <lineage>
        <taxon>Archaea</taxon>
        <taxon>Nitrososphaerota</taxon>
        <taxon>Nitrososphaeria</taxon>
        <taxon>Nitrososphaerales</taxon>
        <taxon>Nitrososphaeraceae</taxon>
        <taxon>Candidatus Nitrosocosmicus</taxon>
    </lineage>
</organism>